<dbReference type="AlphaFoldDB" id="A0A382LMR8"/>
<sequence length="129" mass="14533">MPLESNFTEQQLFDQLISSLVHTTWVSLGKIKNPITDKIEKDLHVASVNIDMVDMLYKRMDGNLSEAEDKYMSQVLSELKLNYIHEKSQTGDSHEEASTDSAENGSESDIKSKGKSKKQKPTTGTKKKK</sequence>
<feature type="compositionally biased region" description="Basic and acidic residues" evidence="1">
    <location>
        <begin position="86"/>
        <end position="97"/>
    </location>
</feature>
<organism evidence="2">
    <name type="scientific">marine metagenome</name>
    <dbReference type="NCBI Taxonomy" id="408172"/>
    <lineage>
        <taxon>unclassified sequences</taxon>
        <taxon>metagenomes</taxon>
        <taxon>ecological metagenomes</taxon>
    </lineage>
</organism>
<protein>
    <recommendedName>
        <fullName evidence="3">DUF1844 domain-containing protein</fullName>
    </recommendedName>
</protein>
<gene>
    <name evidence="2" type="ORF">METZ01_LOCUS290457</name>
</gene>
<feature type="region of interest" description="Disordered" evidence="1">
    <location>
        <begin position="86"/>
        <end position="129"/>
    </location>
</feature>
<evidence type="ECO:0000256" key="1">
    <source>
        <dbReference type="SAM" id="MobiDB-lite"/>
    </source>
</evidence>
<evidence type="ECO:0000313" key="2">
    <source>
        <dbReference type="EMBL" id="SVC37603.1"/>
    </source>
</evidence>
<proteinExistence type="predicted"/>
<accession>A0A382LMR8</accession>
<feature type="compositionally biased region" description="Basic residues" evidence="1">
    <location>
        <begin position="113"/>
        <end position="129"/>
    </location>
</feature>
<dbReference type="Pfam" id="PF08899">
    <property type="entry name" value="DUF1844"/>
    <property type="match status" value="1"/>
</dbReference>
<dbReference type="InterPro" id="IPR014995">
    <property type="entry name" value="DUF1844"/>
</dbReference>
<reference evidence="2" key="1">
    <citation type="submission" date="2018-05" db="EMBL/GenBank/DDBJ databases">
        <authorList>
            <person name="Lanie J.A."/>
            <person name="Ng W.-L."/>
            <person name="Kazmierczak K.M."/>
            <person name="Andrzejewski T.M."/>
            <person name="Davidsen T.M."/>
            <person name="Wayne K.J."/>
            <person name="Tettelin H."/>
            <person name="Glass J.I."/>
            <person name="Rusch D."/>
            <person name="Podicherti R."/>
            <person name="Tsui H.-C.T."/>
            <person name="Winkler M.E."/>
        </authorList>
    </citation>
    <scope>NUCLEOTIDE SEQUENCE</scope>
</reference>
<name>A0A382LMR8_9ZZZZ</name>
<evidence type="ECO:0008006" key="3">
    <source>
        <dbReference type="Google" id="ProtNLM"/>
    </source>
</evidence>
<dbReference type="EMBL" id="UINC01087863">
    <property type="protein sequence ID" value="SVC37603.1"/>
    <property type="molecule type" value="Genomic_DNA"/>
</dbReference>